<accession>A0A7Y6NJE3</accession>
<keyword evidence="2" id="KW-0489">Methyltransferase</keyword>
<dbReference type="SUPFAM" id="SSF53335">
    <property type="entry name" value="S-adenosyl-L-methionine-dependent methyltransferases"/>
    <property type="match status" value="1"/>
</dbReference>
<dbReference type="InterPro" id="IPR029063">
    <property type="entry name" value="SAM-dependent_MTases_sf"/>
</dbReference>
<dbReference type="CDD" id="cd02440">
    <property type="entry name" value="AdoMet_MTases"/>
    <property type="match status" value="1"/>
</dbReference>
<dbReference type="GO" id="GO:0008168">
    <property type="term" value="F:methyltransferase activity"/>
    <property type="evidence" value="ECO:0007669"/>
    <property type="project" value="UniProtKB-KW"/>
</dbReference>
<evidence type="ECO:0000313" key="3">
    <source>
        <dbReference type="Proteomes" id="UP000529637"/>
    </source>
</evidence>
<sequence length="234" mass="26648">MTEPRPALLEEQMAYYRARAAEYDEWWQRTGRYDRGAEPTRRWNTEVASVEAALGAAALTGDVLEVACGTGWWTQRLARSARQLTCIDASPETLDLNRERIARAGLALPRYEIADLFDWTPAATYDAVFFSFWLSHVPEDRFTAFWERVAAALKPGGRAYLIDSLPDPTSTASNHHAPDADGIQERRLNDGRSFRIVKIFRGPEELNRRLESLGWQPDMRSTERYFVYGAATRA</sequence>
<evidence type="ECO:0000259" key="1">
    <source>
        <dbReference type="Pfam" id="PF13649"/>
    </source>
</evidence>
<dbReference type="Gene3D" id="3.40.50.150">
    <property type="entry name" value="Vaccinia Virus protein VP39"/>
    <property type="match status" value="1"/>
</dbReference>
<dbReference type="RefSeq" id="WP_176065123.1">
    <property type="nucleotide sequence ID" value="NZ_JABWMJ010000001.1"/>
</dbReference>
<dbReference type="AlphaFoldDB" id="A0A7Y6NJE3"/>
<dbReference type="EMBL" id="JABWMJ010000001">
    <property type="protein sequence ID" value="NUZ04285.1"/>
    <property type="molecule type" value="Genomic_DNA"/>
</dbReference>
<evidence type="ECO:0000313" key="2">
    <source>
        <dbReference type="EMBL" id="NUZ04285.1"/>
    </source>
</evidence>
<keyword evidence="2" id="KW-0808">Transferase</keyword>
<gene>
    <name evidence="2" type="ORF">HQN59_00780</name>
</gene>
<dbReference type="PANTHER" id="PTHR42912">
    <property type="entry name" value="METHYLTRANSFERASE"/>
    <property type="match status" value="1"/>
</dbReference>
<dbReference type="InterPro" id="IPR050508">
    <property type="entry name" value="Methyltransf_Superfamily"/>
</dbReference>
<organism evidence="2 3">
    <name type="scientific">Piscinibacter koreensis</name>
    <dbReference type="NCBI Taxonomy" id="2742824"/>
    <lineage>
        <taxon>Bacteria</taxon>
        <taxon>Pseudomonadati</taxon>
        <taxon>Pseudomonadota</taxon>
        <taxon>Betaproteobacteria</taxon>
        <taxon>Burkholderiales</taxon>
        <taxon>Sphaerotilaceae</taxon>
        <taxon>Piscinibacter</taxon>
    </lineage>
</organism>
<feature type="domain" description="Methyltransferase" evidence="1">
    <location>
        <begin position="63"/>
        <end position="157"/>
    </location>
</feature>
<proteinExistence type="predicted"/>
<dbReference type="Pfam" id="PF13649">
    <property type="entry name" value="Methyltransf_25"/>
    <property type="match status" value="1"/>
</dbReference>
<reference evidence="2 3" key="1">
    <citation type="submission" date="2020-06" db="EMBL/GenBank/DDBJ databases">
        <title>Schlegella sp. ID0723 isolated from air conditioner.</title>
        <authorList>
            <person name="Kim D.Y."/>
            <person name="Kim D.-U."/>
        </authorList>
    </citation>
    <scope>NUCLEOTIDE SEQUENCE [LARGE SCALE GENOMIC DNA]</scope>
    <source>
        <strain evidence="2 3">ID0723</strain>
    </source>
</reference>
<dbReference type="InterPro" id="IPR041698">
    <property type="entry name" value="Methyltransf_25"/>
</dbReference>
<dbReference type="GO" id="GO:0032259">
    <property type="term" value="P:methylation"/>
    <property type="evidence" value="ECO:0007669"/>
    <property type="project" value="UniProtKB-KW"/>
</dbReference>
<dbReference type="Proteomes" id="UP000529637">
    <property type="component" value="Unassembled WGS sequence"/>
</dbReference>
<comment type="caution">
    <text evidence="2">The sequence shown here is derived from an EMBL/GenBank/DDBJ whole genome shotgun (WGS) entry which is preliminary data.</text>
</comment>
<name>A0A7Y6NJE3_9BURK</name>
<dbReference type="PANTHER" id="PTHR42912:SF6">
    <property type="entry name" value="METHYLTRANSFERASE TYPE 11 DOMAIN-CONTAINING PROTEIN"/>
    <property type="match status" value="1"/>
</dbReference>
<keyword evidence="3" id="KW-1185">Reference proteome</keyword>
<protein>
    <submittedName>
        <fullName evidence="2">Class I SAM-dependent methyltransferase</fullName>
    </submittedName>
</protein>